<feature type="transmembrane region" description="Helical" evidence="1">
    <location>
        <begin position="29"/>
        <end position="53"/>
    </location>
</feature>
<gene>
    <name evidence="2" type="ORF">UFOVP29_287</name>
</gene>
<keyword evidence="1" id="KW-0812">Transmembrane</keyword>
<name>A0A6J5KLM1_9CAUD</name>
<reference evidence="2" key="1">
    <citation type="submission" date="2020-04" db="EMBL/GenBank/DDBJ databases">
        <authorList>
            <person name="Chiriac C."/>
            <person name="Salcher M."/>
            <person name="Ghai R."/>
            <person name="Kavagutti S V."/>
        </authorList>
    </citation>
    <scope>NUCLEOTIDE SEQUENCE</scope>
</reference>
<dbReference type="EMBL" id="LR796167">
    <property type="protein sequence ID" value="CAB4123128.1"/>
    <property type="molecule type" value="Genomic_DNA"/>
</dbReference>
<proteinExistence type="predicted"/>
<accession>A0A6J5KLM1</accession>
<evidence type="ECO:0000313" key="2">
    <source>
        <dbReference type="EMBL" id="CAB4123128.1"/>
    </source>
</evidence>
<evidence type="ECO:0000256" key="1">
    <source>
        <dbReference type="SAM" id="Phobius"/>
    </source>
</evidence>
<protein>
    <submittedName>
        <fullName evidence="2">Uncharacterized protein</fullName>
    </submittedName>
</protein>
<keyword evidence="1" id="KW-0472">Membrane</keyword>
<keyword evidence="1" id="KW-1133">Transmembrane helix</keyword>
<sequence>MKLIQLSLMGILFSTPAWAYLDSGGELIWGSIILMIPAMILMGGGWGPIAVWVGALPAMGMIYGFLVIFNFTGEHPRQESIFTSNRNYHISVRESARLDAIHQGPDCNKGNNLYNECNKDYVKCYRDNLCSGKFKQVYADRARELAANPNAFRPGSQRCREETPSSNEVNERYKCW</sequence>
<organism evidence="2">
    <name type="scientific">uncultured Caudovirales phage</name>
    <dbReference type="NCBI Taxonomy" id="2100421"/>
    <lineage>
        <taxon>Viruses</taxon>
        <taxon>Duplodnaviria</taxon>
        <taxon>Heunggongvirae</taxon>
        <taxon>Uroviricota</taxon>
        <taxon>Caudoviricetes</taxon>
        <taxon>Peduoviridae</taxon>
        <taxon>Maltschvirus</taxon>
        <taxon>Maltschvirus maltsch</taxon>
    </lineage>
</organism>